<dbReference type="GO" id="GO:0045087">
    <property type="term" value="P:innate immune response"/>
    <property type="evidence" value="ECO:0007669"/>
    <property type="project" value="InterPro"/>
</dbReference>
<accession>A0A5N5GPY7</accession>
<comment type="similarity">
    <text evidence="1">Belongs to the brassicaceae elicitor peptide family.</text>
</comment>
<reference evidence="4 5" key="1">
    <citation type="submission" date="2019-09" db="EMBL/GenBank/DDBJ databases">
        <authorList>
            <person name="Ou C."/>
        </authorList>
    </citation>
    <scope>NUCLEOTIDE SEQUENCE [LARGE SCALE GENOMIC DNA]</scope>
    <source>
        <strain evidence="4">S2</strain>
        <tissue evidence="4">Leaf</tissue>
    </source>
</reference>
<dbReference type="AlphaFoldDB" id="A0A5N5GPY7"/>
<evidence type="ECO:0000256" key="2">
    <source>
        <dbReference type="ARBA" id="ARBA00022821"/>
    </source>
</evidence>
<evidence type="ECO:0000256" key="3">
    <source>
        <dbReference type="SAM" id="MobiDB-lite"/>
    </source>
</evidence>
<name>A0A5N5GPY7_9ROSA</name>
<evidence type="ECO:0000313" key="4">
    <source>
        <dbReference type="EMBL" id="KAB2617348.1"/>
    </source>
</evidence>
<gene>
    <name evidence="4" type="ORF">D8674_013217</name>
</gene>
<reference evidence="4 5" key="3">
    <citation type="submission" date="2019-11" db="EMBL/GenBank/DDBJ databases">
        <title>A de novo genome assembly of a pear dwarfing rootstock.</title>
        <authorList>
            <person name="Wang F."/>
            <person name="Wang J."/>
            <person name="Li S."/>
            <person name="Zhang Y."/>
            <person name="Fang M."/>
            <person name="Ma L."/>
            <person name="Zhao Y."/>
            <person name="Jiang S."/>
        </authorList>
    </citation>
    <scope>NUCLEOTIDE SEQUENCE [LARGE SCALE GENOMIC DNA]</scope>
    <source>
        <strain evidence="4">S2</strain>
        <tissue evidence="4">Leaf</tissue>
    </source>
</reference>
<feature type="region of interest" description="Disordered" evidence="3">
    <location>
        <begin position="48"/>
        <end position="74"/>
    </location>
</feature>
<proteinExistence type="inferred from homology"/>
<protein>
    <submittedName>
        <fullName evidence="4">Uncharacterized protein</fullName>
    </submittedName>
</protein>
<sequence length="122" mass="13867">MSSQAEEEEERQGEQARHRFYYSPCSLFEHAIKAFLKCLGLHDDHHDYHSGGSAFTDDQNHHHHPHPHRDPHTEREMKFTEEAVIVMAAARSATRVPTSIARARPKNHNKPPLSSGKGGQIN</sequence>
<dbReference type="InterPro" id="IPR035176">
    <property type="entry name" value="PEP"/>
</dbReference>
<organism evidence="4 5">
    <name type="scientific">Pyrus ussuriensis x Pyrus communis</name>
    <dbReference type="NCBI Taxonomy" id="2448454"/>
    <lineage>
        <taxon>Eukaryota</taxon>
        <taxon>Viridiplantae</taxon>
        <taxon>Streptophyta</taxon>
        <taxon>Embryophyta</taxon>
        <taxon>Tracheophyta</taxon>
        <taxon>Spermatophyta</taxon>
        <taxon>Magnoliopsida</taxon>
        <taxon>eudicotyledons</taxon>
        <taxon>Gunneridae</taxon>
        <taxon>Pentapetalae</taxon>
        <taxon>rosids</taxon>
        <taxon>fabids</taxon>
        <taxon>Rosales</taxon>
        <taxon>Rosaceae</taxon>
        <taxon>Amygdaloideae</taxon>
        <taxon>Maleae</taxon>
        <taxon>Pyrus</taxon>
    </lineage>
</organism>
<evidence type="ECO:0000313" key="5">
    <source>
        <dbReference type="Proteomes" id="UP000327157"/>
    </source>
</evidence>
<evidence type="ECO:0000256" key="1">
    <source>
        <dbReference type="ARBA" id="ARBA00011021"/>
    </source>
</evidence>
<reference evidence="5" key="2">
    <citation type="submission" date="2019-10" db="EMBL/GenBank/DDBJ databases">
        <title>A de novo genome assembly of a pear dwarfing rootstock.</title>
        <authorList>
            <person name="Wang F."/>
            <person name="Wang J."/>
            <person name="Li S."/>
            <person name="Zhang Y."/>
            <person name="Fang M."/>
            <person name="Ma L."/>
            <person name="Zhao Y."/>
            <person name="Jiang S."/>
        </authorList>
    </citation>
    <scope>NUCLEOTIDE SEQUENCE [LARGE SCALE GENOMIC DNA]</scope>
</reference>
<feature type="region of interest" description="Disordered" evidence="3">
    <location>
        <begin position="90"/>
        <end position="122"/>
    </location>
</feature>
<keyword evidence="5" id="KW-1185">Reference proteome</keyword>
<dbReference type="Pfam" id="PF17232">
    <property type="entry name" value="Pep1_7"/>
    <property type="match status" value="1"/>
</dbReference>
<comment type="caution">
    <text evidence="4">The sequence shown here is derived from an EMBL/GenBank/DDBJ whole genome shotgun (WGS) entry which is preliminary data.</text>
</comment>
<dbReference type="EMBL" id="SMOL01000401">
    <property type="protein sequence ID" value="KAB2617348.1"/>
    <property type="molecule type" value="Genomic_DNA"/>
</dbReference>
<dbReference type="Proteomes" id="UP000327157">
    <property type="component" value="Chromosome 15"/>
</dbReference>
<dbReference type="OrthoDB" id="1534176at2759"/>
<keyword evidence="2" id="KW-0611">Plant defense</keyword>